<evidence type="ECO:0000256" key="2">
    <source>
        <dbReference type="ARBA" id="ARBA00022670"/>
    </source>
</evidence>
<sequence>MEDIISKISSFIKQSNKLVILGIGNYLKSDDGFGIYVIESLVKNYEKSFKDVNLEKEVNIITDRLTLINSGVVPENFTDVLKRENPDKIIMIDAALMKQKPGTLRIVESEEISETGFSTHALPLTIIIKYIKSYINTEILIIGIEPTDLTFGEPLSGIIKEEADKFSEIFIKELDSFLLNS</sequence>
<dbReference type="InterPro" id="IPR004420">
    <property type="entry name" value="Pept_A31_hyd_mat_HycI"/>
</dbReference>
<keyword evidence="4" id="KW-0378">Hydrolase</keyword>
<keyword evidence="6" id="KW-1185">Reference proteome</keyword>
<dbReference type="AlphaFoldDB" id="A6UPI6"/>
<keyword evidence="2 5" id="KW-0645">Protease</keyword>
<dbReference type="SUPFAM" id="SSF53163">
    <property type="entry name" value="HybD-like"/>
    <property type="match status" value="1"/>
</dbReference>
<evidence type="ECO:0000313" key="5">
    <source>
        <dbReference type="EMBL" id="ABR54408.1"/>
    </source>
</evidence>
<accession>A6UPI6</accession>
<protein>
    <submittedName>
        <fullName evidence="5">Hydrogenase maturation protease HycI</fullName>
    </submittedName>
</protein>
<dbReference type="PRINTS" id="PR00446">
    <property type="entry name" value="HYDRGNUPTAKE"/>
</dbReference>
<dbReference type="PANTHER" id="PTHR30302:SF1">
    <property type="entry name" value="HYDROGENASE 2 MATURATION PROTEASE"/>
    <property type="match status" value="1"/>
</dbReference>
<dbReference type="InterPro" id="IPR023430">
    <property type="entry name" value="Pept_HybD-like_dom_sf"/>
</dbReference>
<dbReference type="NCBIfam" id="TIGR00142">
    <property type="entry name" value="hycI"/>
    <property type="match status" value="1"/>
</dbReference>
<gene>
    <name evidence="5" type="ordered locus">Mevan_0501</name>
</gene>
<dbReference type="OrthoDB" id="44145at2157"/>
<dbReference type="GO" id="GO:0016485">
    <property type="term" value="P:protein processing"/>
    <property type="evidence" value="ECO:0007669"/>
    <property type="project" value="TreeGrafter"/>
</dbReference>
<dbReference type="GeneID" id="5325625"/>
<dbReference type="EMBL" id="CP000742">
    <property type="protein sequence ID" value="ABR54408.1"/>
    <property type="molecule type" value="Genomic_DNA"/>
</dbReference>
<dbReference type="NCBIfam" id="TIGR00072">
    <property type="entry name" value="hydrog_prot"/>
    <property type="match status" value="1"/>
</dbReference>
<dbReference type="MEROPS" id="A31.003"/>
<dbReference type="HOGENOM" id="CLU_099037_4_1_2"/>
<evidence type="ECO:0000256" key="4">
    <source>
        <dbReference type="ARBA" id="ARBA00022801"/>
    </source>
</evidence>
<dbReference type="RefSeq" id="WP_011972311.1">
    <property type="nucleotide sequence ID" value="NC_009634.1"/>
</dbReference>
<dbReference type="KEGG" id="mvn:Mevan_0501"/>
<dbReference type="Proteomes" id="UP000001107">
    <property type="component" value="Chromosome"/>
</dbReference>
<dbReference type="STRING" id="406327.Mevan_0501"/>
<evidence type="ECO:0000256" key="1">
    <source>
        <dbReference type="ARBA" id="ARBA00006814"/>
    </source>
</evidence>
<dbReference type="Gene3D" id="3.40.50.1450">
    <property type="entry name" value="HybD-like"/>
    <property type="match status" value="1"/>
</dbReference>
<evidence type="ECO:0000313" key="6">
    <source>
        <dbReference type="Proteomes" id="UP000001107"/>
    </source>
</evidence>
<organism evidence="5 6">
    <name type="scientific">Methanococcus vannielii (strain ATCC 35089 / DSM 1224 / JCM 13029 / OCM 148 / SB)</name>
    <dbReference type="NCBI Taxonomy" id="406327"/>
    <lineage>
        <taxon>Archaea</taxon>
        <taxon>Methanobacteriati</taxon>
        <taxon>Methanobacteriota</taxon>
        <taxon>Methanomada group</taxon>
        <taxon>Methanococci</taxon>
        <taxon>Methanococcales</taxon>
        <taxon>Methanococcaceae</taxon>
        <taxon>Methanococcus</taxon>
    </lineage>
</organism>
<dbReference type="PANTHER" id="PTHR30302">
    <property type="entry name" value="HYDROGENASE 1 MATURATION PROTEASE"/>
    <property type="match status" value="1"/>
</dbReference>
<dbReference type="eggNOG" id="arCOG04429">
    <property type="taxonomic scope" value="Archaea"/>
</dbReference>
<reference evidence="5" key="1">
    <citation type="submission" date="2007-06" db="EMBL/GenBank/DDBJ databases">
        <title>Complete sequence of Methanococcus vannielii SB.</title>
        <authorList>
            <consortium name="US DOE Joint Genome Institute"/>
            <person name="Copeland A."/>
            <person name="Lucas S."/>
            <person name="Lapidus A."/>
            <person name="Barry K."/>
            <person name="Glavina del Rio T."/>
            <person name="Dalin E."/>
            <person name="Tice H."/>
            <person name="Pitluck S."/>
            <person name="Chain P."/>
            <person name="Malfatti S."/>
            <person name="Shin M."/>
            <person name="Vergez L."/>
            <person name="Schmutz J."/>
            <person name="Larimer F."/>
            <person name="Land M."/>
            <person name="Hauser L."/>
            <person name="Kyrpides N."/>
            <person name="Anderson I."/>
            <person name="Sieprawska-Lupa M."/>
            <person name="Whitman W.B."/>
            <person name="Richardson P."/>
        </authorList>
    </citation>
    <scope>NUCLEOTIDE SEQUENCE [LARGE SCALE GENOMIC DNA]</scope>
    <source>
        <strain evidence="5">SB</strain>
    </source>
</reference>
<dbReference type="InterPro" id="IPR000671">
    <property type="entry name" value="Peptidase_A31"/>
</dbReference>
<dbReference type="Pfam" id="PF01750">
    <property type="entry name" value="HycI"/>
    <property type="match status" value="1"/>
</dbReference>
<comment type="similarity">
    <text evidence="1">Belongs to the peptidase A31 family.</text>
</comment>
<dbReference type="GO" id="GO:0004190">
    <property type="term" value="F:aspartic-type endopeptidase activity"/>
    <property type="evidence" value="ECO:0007669"/>
    <property type="project" value="UniProtKB-KW"/>
</dbReference>
<name>A6UPI6_METVS</name>
<dbReference type="CDD" id="cd06067">
    <property type="entry name" value="H2MP_MemB-H2evol"/>
    <property type="match status" value="1"/>
</dbReference>
<evidence type="ECO:0000256" key="3">
    <source>
        <dbReference type="ARBA" id="ARBA00022750"/>
    </source>
</evidence>
<keyword evidence="3" id="KW-0064">Aspartyl protease</keyword>
<proteinExistence type="inferred from homology"/>
<dbReference type="GO" id="GO:0008047">
    <property type="term" value="F:enzyme activator activity"/>
    <property type="evidence" value="ECO:0007669"/>
    <property type="project" value="InterPro"/>
</dbReference>